<comment type="caution">
    <text evidence="2">The sequence shown here is derived from an EMBL/GenBank/DDBJ whole genome shotgun (WGS) entry which is preliminary data.</text>
</comment>
<feature type="region of interest" description="Disordered" evidence="1">
    <location>
        <begin position="129"/>
        <end position="171"/>
    </location>
</feature>
<feature type="region of interest" description="Disordered" evidence="1">
    <location>
        <begin position="60"/>
        <end position="100"/>
    </location>
</feature>
<name>A0AAE8M0B0_9HYPO</name>
<sequence>MAVRLHSGPSPPPRHNGLTTRPTRHGQRRVRRYNPSETRSSAGVFVDDNEEIKDVVYVSSEPDDVTEHNSLTRQELTPVSKDDGKAGQGTIIDLTDDGNNDSVTISGLASAVESTDDDTVDDVTDTCVEPAEPKQSEARFQGNENTEDTADHSTSNGPIVNTSRFHHDSTDPATIPGTAQYNFSLEHGSANHSGDHDRVIDYMDWGSQRTSNACFQCSGQFDPEEENEVSHLLSFYENRNSETEPDYAEEFEDMHNLSSGIKRL</sequence>
<dbReference type="AlphaFoldDB" id="A0AAE8M0B0"/>
<protein>
    <submittedName>
        <fullName evidence="2">Uncharacterized protein</fullName>
    </submittedName>
</protein>
<accession>A0AAE8M0B0</accession>
<gene>
    <name evidence="2" type="ORF">FTOL_01555</name>
</gene>
<dbReference type="EMBL" id="ONZP01000048">
    <property type="protein sequence ID" value="SPJ71827.1"/>
    <property type="molecule type" value="Genomic_DNA"/>
</dbReference>
<feature type="compositionally biased region" description="Polar residues" evidence="1">
    <location>
        <begin position="152"/>
        <end position="163"/>
    </location>
</feature>
<evidence type="ECO:0000313" key="2">
    <source>
        <dbReference type="EMBL" id="SPJ71827.1"/>
    </source>
</evidence>
<reference evidence="2" key="1">
    <citation type="submission" date="2018-03" db="EMBL/GenBank/DDBJ databases">
        <authorList>
            <person name="Guldener U."/>
        </authorList>
    </citation>
    <scope>NUCLEOTIDE SEQUENCE</scope>
</reference>
<proteinExistence type="predicted"/>
<evidence type="ECO:0000313" key="3">
    <source>
        <dbReference type="Proteomes" id="UP001187734"/>
    </source>
</evidence>
<dbReference type="Proteomes" id="UP001187734">
    <property type="component" value="Unassembled WGS sequence"/>
</dbReference>
<evidence type="ECO:0000256" key="1">
    <source>
        <dbReference type="SAM" id="MobiDB-lite"/>
    </source>
</evidence>
<feature type="compositionally biased region" description="Polar residues" evidence="1">
    <location>
        <begin position="68"/>
        <end position="77"/>
    </location>
</feature>
<organism evidence="2 3">
    <name type="scientific">Fusarium torulosum</name>
    <dbReference type="NCBI Taxonomy" id="33205"/>
    <lineage>
        <taxon>Eukaryota</taxon>
        <taxon>Fungi</taxon>
        <taxon>Dikarya</taxon>
        <taxon>Ascomycota</taxon>
        <taxon>Pezizomycotina</taxon>
        <taxon>Sordariomycetes</taxon>
        <taxon>Hypocreomycetidae</taxon>
        <taxon>Hypocreales</taxon>
        <taxon>Nectriaceae</taxon>
        <taxon>Fusarium</taxon>
    </lineage>
</organism>
<feature type="region of interest" description="Disordered" evidence="1">
    <location>
        <begin position="1"/>
        <end position="43"/>
    </location>
</feature>
<keyword evidence="3" id="KW-1185">Reference proteome</keyword>
<feature type="compositionally biased region" description="Basic residues" evidence="1">
    <location>
        <begin position="22"/>
        <end position="32"/>
    </location>
</feature>